<organism evidence="3 4">
    <name type="scientific">Paramarasmius palmivorus</name>
    <dbReference type="NCBI Taxonomy" id="297713"/>
    <lineage>
        <taxon>Eukaryota</taxon>
        <taxon>Fungi</taxon>
        <taxon>Dikarya</taxon>
        <taxon>Basidiomycota</taxon>
        <taxon>Agaricomycotina</taxon>
        <taxon>Agaricomycetes</taxon>
        <taxon>Agaricomycetidae</taxon>
        <taxon>Agaricales</taxon>
        <taxon>Marasmiineae</taxon>
        <taxon>Marasmiaceae</taxon>
        <taxon>Paramarasmius</taxon>
    </lineage>
</organism>
<evidence type="ECO:0000256" key="1">
    <source>
        <dbReference type="SAM" id="MobiDB-lite"/>
    </source>
</evidence>
<protein>
    <submittedName>
        <fullName evidence="3">3'-5' RNA exonuclease complex component</fullName>
        <ecNumber evidence="3">3.1.13.1</ecNumber>
    </submittedName>
</protein>
<feature type="region of interest" description="Disordered" evidence="1">
    <location>
        <begin position="17"/>
        <end position="48"/>
    </location>
</feature>
<keyword evidence="3" id="KW-0540">Nuclease</keyword>
<dbReference type="GO" id="GO:0008859">
    <property type="term" value="F:exoribonuclease II activity"/>
    <property type="evidence" value="ECO:0007669"/>
    <property type="project" value="UniProtKB-EC"/>
</dbReference>
<gene>
    <name evidence="3" type="primary">MSU1</name>
    <name evidence="3" type="ORF">VNI00_004948</name>
</gene>
<accession>A0AAW0DHA1</accession>
<keyword evidence="4" id="KW-1185">Reference proteome</keyword>
<dbReference type="InterPro" id="IPR050180">
    <property type="entry name" value="RNR_Ribonuclease"/>
</dbReference>
<dbReference type="GO" id="GO:0003723">
    <property type="term" value="F:RNA binding"/>
    <property type="evidence" value="ECO:0007669"/>
    <property type="project" value="InterPro"/>
</dbReference>
<dbReference type="Proteomes" id="UP001383192">
    <property type="component" value="Unassembled WGS sequence"/>
</dbReference>
<evidence type="ECO:0000313" key="3">
    <source>
        <dbReference type="EMBL" id="KAK7050837.1"/>
    </source>
</evidence>
<comment type="caution">
    <text evidence="3">The sequence shown here is derived from an EMBL/GenBank/DDBJ whole genome shotgun (WGS) entry which is preliminary data.</text>
</comment>
<dbReference type="InterPro" id="IPR012340">
    <property type="entry name" value="NA-bd_OB-fold"/>
</dbReference>
<dbReference type="InterPro" id="IPR001900">
    <property type="entry name" value="RNase_II/R"/>
</dbReference>
<dbReference type="GO" id="GO:0000932">
    <property type="term" value="C:P-body"/>
    <property type="evidence" value="ECO:0007669"/>
    <property type="project" value="TreeGrafter"/>
</dbReference>
<dbReference type="EMBL" id="JAYKXP010000014">
    <property type="protein sequence ID" value="KAK7050837.1"/>
    <property type="molecule type" value="Genomic_DNA"/>
</dbReference>
<evidence type="ECO:0000313" key="4">
    <source>
        <dbReference type="Proteomes" id="UP001383192"/>
    </source>
</evidence>
<name>A0AAW0DHA1_9AGAR</name>
<dbReference type="AlphaFoldDB" id="A0AAW0DHA1"/>
<feature type="domain" description="RNB" evidence="2">
    <location>
        <begin position="471"/>
        <end position="825"/>
    </location>
</feature>
<feature type="region of interest" description="Disordered" evidence="1">
    <location>
        <begin position="441"/>
        <end position="467"/>
    </location>
</feature>
<dbReference type="PANTHER" id="PTHR23355:SF65">
    <property type="entry name" value="EXORIBONUCLEASE CYT-4, PUTATIVE (AFU_ORTHOLOGUE AFUA_7G01550)-RELATED"/>
    <property type="match status" value="1"/>
</dbReference>
<dbReference type="Pfam" id="PF00773">
    <property type="entry name" value="RNB"/>
    <property type="match status" value="1"/>
</dbReference>
<evidence type="ECO:0000259" key="2">
    <source>
        <dbReference type="SMART" id="SM00955"/>
    </source>
</evidence>
<dbReference type="SMART" id="SM00955">
    <property type="entry name" value="RNB"/>
    <property type="match status" value="1"/>
</dbReference>
<dbReference type="PANTHER" id="PTHR23355">
    <property type="entry name" value="RIBONUCLEASE"/>
    <property type="match status" value="1"/>
</dbReference>
<keyword evidence="3" id="KW-0378">Hydrolase</keyword>
<dbReference type="EC" id="3.1.13.1" evidence="3"/>
<dbReference type="GO" id="GO:0006402">
    <property type="term" value="P:mRNA catabolic process"/>
    <property type="evidence" value="ECO:0007669"/>
    <property type="project" value="TreeGrafter"/>
</dbReference>
<sequence length="950" mass="107560">MYRRGAQACPSLVRPGARIGYARYHTPSSGDRPKHSGPTRQRPAPNKDALFKKVDHLVDLAAREPTNFEQKTKVSVAERSRQVNLAASSKGKKVPPSLEKMSFDREKAKEKEITSAPNEDNEAPDVVFEPGTFVEIRKPATEALGIILGHRFVDRTMYYSTLVVNGEVWTHAKDDVTFDVPSFLPNDLATRCGMEPMPSNQNEHAARVAALKHLREFNKEIHDVRNSTAMGTQDLYDSLRSRDPKASATTTVSEVARLLCKQPTMATLFAAHYYMMSDCTHFEAAADYQHSHTFTLRPFERVERIRKILGWVKQVDGPIAVFAGKATQIRDANRRLYEETRHKEPQSSPGKHIWNENDKVIISFLLDNLRTPIGNQQDPYVIGTSNIVQKVAKDVEEVTEEDTHRLLVDIGVLAPWSDIFPLRYDLELDLEGRNEVKGEEVVKKASSSRPCPSDPMGPEDFLPSDPLESLRHDFGDLPVYVIDDASASELDDGVSVESVPSEPGSYWVHVHVADPTSILPPTHIFSRHAERQNDTFYLYHTTYPMLPRALTHHPQHGLSLGSLENPIQRTLTFSTKINAHGDIVDYQVRPGIIRNLVIRSYATVNRALGWQSPKFNYPFDEKEPSLSPSPSQPFSEADIQVMRHLKRVAQYSIDRRMRDNKFHHSHLQAEIFDTRWPPNTAHFTLDSMQYSGFPSMKYRTSATKDYDVGAHNVIAECMKLACRTASLFCKDRGVPILRRYATEPIIGSQSAYQNLLDSRTPTGYIDYWQSHGALKLDSIAGYTAEPKGHFGLGVLEGEGYTRVTSPLRRYGDMLAHWQIQSAILGKKPFVTLEWLQDYSIQVRAKERVRVRTCGSSAAYYHVLYLRNWLEERRRGRVPDMLKNLTARTSTWPTLNPDSKKWQAEVEIEALALKALCVGLPSFDTPPGTELRIQIDQTTLGRRPRIFVKPA</sequence>
<keyword evidence="3" id="KW-0269">Exonuclease</keyword>
<reference evidence="3 4" key="1">
    <citation type="submission" date="2024-01" db="EMBL/GenBank/DDBJ databases">
        <title>A draft genome for a cacao thread blight-causing isolate of Paramarasmius palmivorus.</title>
        <authorList>
            <person name="Baruah I.K."/>
            <person name="Bukari Y."/>
            <person name="Amoako-Attah I."/>
            <person name="Meinhardt L.W."/>
            <person name="Bailey B.A."/>
            <person name="Cohen S.P."/>
        </authorList>
    </citation>
    <scope>NUCLEOTIDE SEQUENCE [LARGE SCALE GENOMIC DNA]</scope>
    <source>
        <strain evidence="3 4">GH-12</strain>
    </source>
</reference>
<proteinExistence type="predicted"/>
<dbReference type="SUPFAM" id="SSF50249">
    <property type="entry name" value="Nucleic acid-binding proteins"/>
    <property type="match status" value="1"/>
</dbReference>